<dbReference type="EMBL" id="LAJF01000156">
    <property type="protein sequence ID" value="KKB76230.1"/>
    <property type="molecule type" value="Genomic_DNA"/>
</dbReference>
<evidence type="ECO:0000259" key="1">
    <source>
        <dbReference type="PROSITE" id="PS51186"/>
    </source>
</evidence>
<dbReference type="SUPFAM" id="SSF55729">
    <property type="entry name" value="Acyl-CoA N-acyltransferases (Nat)"/>
    <property type="match status" value="1"/>
</dbReference>
<reference evidence="2 4" key="1">
    <citation type="submission" date="2015-03" db="EMBL/GenBank/DDBJ databases">
        <authorList>
            <person name="Hassan Y.I."/>
            <person name="Lepp D."/>
            <person name="Zhou T."/>
        </authorList>
    </citation>
    <scope>NUCLEOTIDE SEQUENCE [LARGE SCALE GENOMIC DNA]</scope>
    <source>
        <strain evidence="2 4">DSM 17137</strain>
    </source>
</reference>
<protein>
    <submittedName>
        <fullName evidence="3">Acetyltransferase (GNAT) family protein</fullName>
    </submittedName>
</protein>
<accession>A0A0F5L207</accession>
<keyword evidence="4" id="KW-1185">Reference proteome</keyword>
<proteinExistence type="predicted"/>
<evidence type="ECO:0000313" key="5">
    <source>
        <dbReference type="Proteomes" id="UP000184533"/>
    </source>
</evidence>
<name>A0A0F5L207_9HYPH</name>
<dbReference type="InterPro" id="IPR000182">
    <property type="entry name" value="GNAT_dom"/>
</dbReference>
<reference evidence="3 5" key="2">
    <citation type="submission" date="2016-11" db="EMBL/GenBank/DDBJ databases">
        <authorList>
            <person name="Jaros S."/>
            <person name="Januszkiewicz K."/>
            <person name="Wedrychowicz H."/>
        </authorList>
    </citation>
    <scope>NUCLEOTIDE SEQUENCE [LARGE SCALE GENOMIC DNA]</scope>
    <source>
        <strain evidence="3 5">DSM 17137</strain>
    </source>
</reference>
<dbReference type="PROSITE" id="PS51186">
    <property type="entry name" value="GNAT"/>
    <property type="match status" value="1"/>
</dbReference>
<dbReference type="PATRIC" id="fig|1121477.3.peg.996"/>
<keyword evidence="3" id="KW-0808">Transferase</keyword>
<dbReference type="STRING" id="1121477.SAMN02745223_01978"/>
<dbReference type="Pfam" id="PF00583">
    <property type="entry name" value="Acetyltransf_1"/>
    <property type="match status" value="1"/>
</dbReference>
<organism evidence="2 4">
    <name type="scientific">Devosia limi DSM 17137</name>
    <dbReference type="NCBI Taxonomy" id="1121477"/>
    <lineage>
        <taxon>Bacteria</taxon>
        <taxon>Pseudomonadati</taxon>
        <taxon>Pseudomonadota</taxon>
        <taxon>Alphaproteobacteria</taxon>
        <taxon>Hyphomicrobiales</taxon>
        <taxon>Devosiaceae</taxon>
        <taxon>Devosia</taxon>
    </lineage>
</organism>
<dbReference type="InterPro" id="IPR016181">
    <property type="entry name" value="Acyl_CoA_acyltransferase"/>
</dbReference>
<dbReference type="PANTHER" id="PTHR43617:SF33">
    <property type="entry name" value="SPORE COAT POLYSACCHARIDE BIOSYNTHESIS PROTEIN SPSD"/>
    <property type="match status" value="1"/>
</dbReference>
<dbReference type="Proteomes" id="UP000184533">
    <property type="component" value="Unassembled WGS sequence"/>
</dbReference>
<evidence type="ECO:0000313" key="4">
    <source>
        <dbReference type="Proteomes" id="UP000033608"/>
    </source>
</evidence>
<evidence type="ECO:0000313" key="3">
    <source>
        <dbReference type="EMBL" id="SHF18435.1"/>
    </source>
</evidence>
<dbReference type="Proteomes" id="UP000033608">
    <property type="component" value="Unassembled WGS sequence"/>
</dbReference>
<dbReference type="RefSeq" id="WP_046137237.1">
    <property type="nucleotide sequence ID" value="NZ_FQVC01000005.1"/>
</dbReference>
<dbReference type="InterPro" id="IPR050276">
    <property type="entry name" value="MshD_Acetyltransferase"/>
</dbReference>
<dbReference type="PANTHER" id="PTHR43617">
    <property type="entry name" value="L-AMINO ACID N-ACETYLTRANSFERASE"/>
    <property type="match status" value="1"/>
</dbReference>
<dbReference type="Gene3D" id="3.40.630.30">
    <property type="match status" value="1"/>
</dbReference>
<evidence type="ECO:0000313" key="2">
    <source>
        <dbReference type="EMBL" id="KKB76230.1"/>
    </source>
</evidence>
<dbReference type="EMBL" id="FQVC01000005">
    <property type="protein sequence ID" value="SHF18435.1"/>
    <property type="molecule type" value="Genomic_DNA"/>
</dbReference>
<dbReference type="GO" id="GO:0016747">
    <property type="term" value="F:acyltransferase activity, transferring groups other than amino-acyl groups"/>
    <property type="evidence" value="ECO:0007669"/>
    <property type="project" value="InterPro"/>
</dbReference>
<dbReference type="AlphaFoldDB" id="A0A0F5L207"/>
<gene>
    <name evidence="3" type="ORF">SAMN02745223_01978</name>
    <name evidence="2" type="ORF">VW29_21040</name>
</gene>
<feature type="domain" description="N-acetyltransferase" evidence="1">
    <location>
        <begin position="3"/>
        <end position="164"/>
    </location>
</feature>
<dbReference type="OrthoDB" id="336415at2"/>
<sequence length="172" mass="19022">MSFAIRRLTGSDVADYRAIRLEALTNHPEAFASTPEQFVQRTPDELRAVLEAMVFVGAIRPDGSLAGIMALEFGSGREAHRAWLYQVYVRPDMRGTGCAQALLDAALAHSKGKVAQVHLGVAAHNEPAIRLYQKAGFVRYGTDPRSQFVNGRFVDEHLMVRFLDEAPGETHE</sequence>